<protein>
    <submittedName>
        <fullName evidence="1">Uncharacterized protein</fullName>
    </submittedName>
</protein>
<proteinExistence type="predicted"/>
<dbReference type="EMBL" id="CP045503">
    <property type="protein sequence ID" value="QPG59440.1"/>
    <property type="molecule type" value="Genomic_DNA"/>
</dbReference>
<gene>
    <name evidence="1" type="ORF">FM038_020140</name>
</gene>
<sequence>MFTGNSRAWHRRVVILIIVIAIASLSMNLSAEGRLRPPADFACEPNHMTSWTGELVFYWRDRLQLGFTIDTDDGTQESLILPYSQHNFRINGEEFFYADWSKVESEVGILKPMTRARVWLCDNDGNATLIDWQISQYI</sequence>
<dbReference type="Proteomes" id="UP000316416">
    <property type="component" value="Chromosome"/>
</dbReference>
<accession>A0ABX6V9V7</accession>
<evidence type="ECO:0000313" key="1">
    <source>
        <dbReference type="EMBL" id="QPG59440.1"/>
    </source>
</evidence>
<keyword evidence="2" id="KW-1185">Reference proteome</keyword>
<reference evidence="1" key="1">
    <citation type="submission" date="2021-07" db="EMBL/GenBank/DDBJ databases">
        <title>Shewanella sp. YLB-07 whole genome sequence.</title>
        <authorList>
            <person name="Yu L."/>
        </authorList>
    </citation>
    <scope>NUCLEOTIDE SEQUENCE</scope>
    <source>
        <strain evidence="1">YLB-08</strain>
    </source>
</reference>
<name>A0ABX6V9V7_9GAMM</name>
<evidence type="ECO:0000313" key="2">
    <source>
        <dbReference type="Proteomes" id="UP000316416"/>
    </source>
</evidence>
<organism evidence="1 2">
    <name type="scientific">Shewanella eurypsychrophilus</name>
    <dbReference type="NCBI Taxonomy" id="2593656"/>
    <lineage>
        <taxon>Bacteria</taxon>
        <taxon>Pseudomonadati</taxon>
        <taxon>Pseudomonadota</taxon>
        <taxon>Gammaproteobacteria</taxon>
        <taxon>Alteromonadales</taxon>
        <taxon>Shewanellaceae</taxon>
        <taxon>Shewanella</taxon>
    </lineage>
</organism>
<dbReference type="RefSeq" id="WP_142871470.1">
    <property type="nucleotide sequence ID" value="NZ_CP045503.2"/>
</dbReference>